<dbReference type="GO" id="GO:0005524">
    <property type="term" value="F:ATP binding"/>
    <property type="evidence" value="ECO:0007669"/>
    <property type="project" value="UniProtKB-KW"/>
</dbReference>
<dbReference type="CDD" id="cd00483">
    <property type="entry name" value="HPPK"/>
    <property type="match status" value="1"/>
</dbReference>
<accession>A0A0C2W8W9</accession>
<dbReference type="GO" id="GO:0016301">
    <property type="term" value="F:kinase activity"/>
    <property type="evidence" value="ECO:0007669"/>
    <property type="project" value="UniProtKB-KW"/>
</dbReference>
<sequence>MTSLAYLSLGSNQGEPFVNLKEAVAQLDEIEGIQVSRVSSIYETDPVGVTEQNAFLNLAAQVETTLTPEELLIVCQTIENNLGRKRVVRWGPRTIDLDILMYNADQYRSKSLTIPHPRMHERSFVLVPLLELNPDLVHPELNVSLKQLQQTLMDQDGVRLWKKNHSNLLAGLRS</sequence>
<reference evidence="10 11" key="1">
    <citation type="submission" date="2015-01" db="EMBL/GenBank/DDBJ databases">
        <title>Jeotgalibacillus campisalis genome sequencing.</title>
        <authorList>
            <person name="Goh K.M."/>
            <person name="Chan K.-G."/>
            <person name="Yaakop A.S."/>
            <person name="Ee R."/>
            <person name="Gan H.M."/>
            <person name="Chan C.S."/>
        </authorList>
    </citation>
    <scope>NUCLEOTIDE SEQUENCE [LARGE SCALE GENOMIC DNA]</scope>
    <source>
        <strain evidence="10 11">SF-57</strain>
    </source>
</reference>
<evidence type="ECO:0000256" key="8">
    <source>
        <dbReference type="ARBA" id="ARBA00022909"/>
    </source>
</evidence>
<dbReference type="InterPro" id="IPR000550">
    <property type="entry name" value="Hppk"/>
</dbReference>
<name>A0A0C2W8W9_9BACL</name>
<feature type="domain" description="7,8-dihydro-6-hydroxymethylpterin-pyrophosphokinase" evidence="9">
    <location>
        <begin position="89"/>
        <end position="100"/>
    </location>
</feature>
<keyword evidence="4 10" id="KW-0808">Transferase</keyword>
<evidence type="ECO:0000256" key="4">
    <source>
        <dbReference type="ARBA" id="ARBA00022679"/>
    </source>
</evidence>
<dbReference type="PANTHER" id="PTHR43071">
    <property type="entry name" value="2-AMINO-4-HYDROXY-6-HYDROXYMETHYLDIHYDROPTERIDINE PYROPHOSPHOKINASE"/>
    <property type="match status" value="1"/>
</dbReference>
<dbReference type="GO" id="GO:0003848">
    <property type="term" value="F:2-amino-4-hydroxy-6-hydroxymethyldihydropteridine diphosphokinase activity"/>
    <property type="evidence" value="ECO:0007669"/>
    <property type="project" value="UniProtKB-EC"/>
</dbReference>
<dbReference type="OrthoDB" id="9808041at2"/>
<evidence type="ECO:0000256" key="7">
    <source>
        <dbReference type="ARBA" id="ARBA00022840"/>
    </source>
</evidence>
<proteinExistence type="predicted"/>
<dbReference type="SUPFAM" id="SSF55083">
    <property type="entry name" value="6-hydroxymethyl-7,8-dihydropterin pyrophosphokinase, HPPK"/>
    <property type="match status" value="1"/>
</dbReference>
<dbReference type="NCBIfam" id="TIGR01498">
    <property type="entry name" value="folK"/>
    <property type="match status" value="1"/>
</dbReference>
<dbReference type="PANTHER" id="PTHR43071:SF1">
    <property type="entry name" value="2-AMINO-4-HYDROXY-6-HYDROXYMETHYLDIHYDROPTERIDINE PYROPHOSPHOKINASE"/>
    <property type="match status" value="1"/>
</dbReference>
<evidence type="ECO:0000256" key="6">
    <source>
        <dbReference type="ARBA" id="ARBA00022777"/>
    </source>
</evidence>
<evidence type="ECO:0000313" key="11">
    <source>
        <dbReference type="Proteomes" id="UP000031972"/>
    </source>
</evidence>
<evidence type="ECO:0000256" key="2">
    <source>
        <dbReference type="ARBA" id="ARBA00005051"/>
    </source>
</evidence>
<dbReference type="AlphaFoldDB" id="A0A0C2W8W9"/>
<keyword evidence="8" id="KW-0289">Folate biosynthesis</keyword>
<evidence type="ECO:0000259" key="9">
    <source>
        <dbReference type="PROSITE" id="PS00794"/>
    </source>
</evidence>
<dbReference type="Proteomes" id="UP000031972">
    <property type="component" value="Unassembled WGS sequence"/>
</dbReference>
<dbReference type="UniPathway" id="UPA00077">
    <property type="reaction ID" value="UER00155"/>
</dbReference>
<organism evidence="10 11">
    <name type="scientific">Jeotgalibacillus campisalis</name>
    <dbReference type="NCBI Taxonomy" id="220754"/>
    <lineage>
        <taxon>Bacteria</taxon>
        <taxon>Bacillati</taxon>
        <taxon>Bacillota</taxon>
        <taxon>Bacilli</taxon>
        <taxon>Bacillales</taxon>
        <taxon>Caryophanaceae</taxon>
        <taxon>Jeotgalibacillus</taxon>
    </lineage>
</organism>
<gene>
    <name evidence="10" type="ORF">KR50_06110</name>
</gene>
<keyword evidence="7" id="KW-0067">ATP-binding</keyword>
<dbReference type="InterPro" id="IPR035907">
    <property type="entry name" value="Hppk_sf"/>
</dbReference>
<comment type="catalytic activity">
    <reaction evidence="1">
        <text>6-hydroxymethyl-7,8-dihydropterin + ATP = (7,8-dihydropterin-6-yl)methyl diphosphate + AMP + H(+)</text>
        <dbReference type="Rhea" id="RHEA:11412"/>
        <dbReference type="ChEBI" id="CHEBI:15378"/>
        <dbReference type="ChEBI" id="CHEBI:30616"/>
        <dbReference type="ChEBI" id="CHEBI:44841"/>
        <dbReference type="ChEBI" id="CHEBI:72950"/>
        <dbReference type="ChEBI" id="CHEBI:456215"/>
        <dbReference type="EC" id="2.7.6.3"/>
    </reaction>
</comment>
<dbReference type="PATRIC" id="fig|220754.4.peg.624"/>
<keyword evidence="5" id="KW-0547">Nucleotide-binding</keyword>
<keyword evidence="11" id="KW-1185">Reference proteome</keyword>
<evidence type="ECO:0000256" key="5">
    <source>
        <dbReference type="ARBA" id="ARBA00022741"/>
    </source>
</evidence>
<dbReference type="RefSeq" id="WP_041054596.1">
    <property type="nucleotide sequence ID" value="NZ_JXRR01000004.1"/>
</dbReference>
<evidence type="ECO:0000313" key="10">
    <source>
        <dbReference type="EMBL" id="KIL52483.1"/>
    </source>
</evidence>
<protein>
    <recommendedName>
        <fullName evidence="3">2-amino-4-hydroxy-6-hydroxymethyldihydropteridine diphosphokinase</fullName>
        <ecNumber evidence="3">2.7.6.3</ecNumber>
    </recommendedName>
</protein>
<dbReference type="EMBL" id="JXRR01000004">
    <property type="protein sequence ID" value="KIL52483.1"/>
    <property type="molecule type" value="Genomic_DNA"/>
</dbReference>
<dbReference type="GO" id="GO:0046654">
    <property type="term" value="P:tetrahydrofolate biosynthetic process"/>
    <property type="evidence" value="ECO:0007669"/>
    <property type="project" value="UniProtKB-UniPathway"/>
</dbReference>
<evidence type="ECO:0000256" key="3">
    <source>
        <dbReference type="ARBA" id="ARBA00013253"/>
    </source>
</evidence>
<evidence type="ECO:0000256" key="1">
    <source>
        <dbReference type="ARBA" id="ARBA00000198"/>
    </source>
</evidence>
<dbReference type="PROSITE" id="PS00794">
    <property type="entry name" value="HPPK"/>
    <property type="match status" value="1"/>
</dbReference>
<dbReference type="Gene3D" id="3.30.70.560">
    <property type="entry name" value="7,8-Dihydro-6-hydroxymethylpterin-pyrophosphokinase HPPK"/>
    <property type="match status" value="1"/>
</dbReference>
<keyword evidence="6 10" id="KW-0418">Kinase</keyword>
<comment type="pathway">
    <text evidence="2">Cofactor biosynthesis; tetrahydrofolate biosynthesis; 2-amino-4-hydroxy-6-hydroxymethyl-7,8-dihydropteridine diphosphate from 7,8-dihydroneopterin triphosphate: step 4/4.</text>
</comment>
<comment type="caution">
    <text evidence="10">The sequence shown here is derived from an EMBL/GenBank/DDBJ whole genome shotgun (WGS) entry which is preliminary data.</text>
</comment>
<dbReference type="EC" id="2.7.6.3" evidence="3"/>
<dbReference type="GO" id="GO:0046656">
    <property type="term" value="P:folic acid biosynthetic process"/>
    <property type="evidence" value="ECO:0007669"/>
    <property type="project" value="UniProtKB-KW"/>
</dbReference>
<dbReference type="Pfam" id="PF01288">
    <property type="entry name" value="HPPK"/>
    <property type="match status" value="1"/>
</dbReference>